<dbReference type="SUPFAM" id="SSF56235">
    <property type="entry name" value="N-terminal nucleophile aminohydrolases (Ntn hydrolases)"/>
    <property type="match status" value="1"/>
</dbReference>
<evidence type="ECO:0000256" key="5">
    <source>
        <dbReference type="ARBA" id="ARBA00009716"/>
    </source>
</evidence>
<sequence>MSAASSSSSLLQIRNNRLFPARSLRRDSTSVSQLAVASGVSRRGSCSVKNPFMGTRIKRSGSETLQLWRSDGPGRSPKLRTVVKSSFSGVPEKPMGLYDPSFDKDSCGVGFVAELSGETSRKTVTDSLEMLIRMTHRGACGCESNTGDGAGILVGMPHEFYAQAAKDLGFVLPPAGKYAVGMFFLPTAESRRDESKSVFTKVAESLGHSVIGWRSVPTDNSGLGKSALQTEPIIEQVFLTPTTKSQVDLEQQMYILRRLSMVAIRAALNLEHGAMKDFYICSLSSRTVVYKGQLKPDQLKEYYYADLGSERFTSYMALVHSRFSTNTFPSWDRAQPMRVLGHNGEINTLRGNVNWMRAREGLLKCKELGLSKQELKKLLPIVDVSSSDSVLICANGAMGWTCSNLM</sequence>
<comment type="pathway">
    <text evidence="16">Amino-acid biosynthesis; L-glutamate biosynthesis via GLT pathway; L-glutamate from 2-oxoglutarate and L-glutamine (ferredoxin route): step 1/1.</text>
</comment>
<comment type="pathway">
    <text evidence="4">Nitrogen metabolism.</text>
</comment>
<evidence type="ECO:0000256" key="1">
    <source>
        <dbReference type="ARBA" id="ARBA00001917"/>
    </source>
</evidence>
<evidence type="ECO:0000256" key="14">
    <source>
        <dbReference type="ARBA" id="ARBA00023164"/>
    </source>
</evidence>
<keyword evidence="13" id="KW-0411">Iron-sulfur</keyword>
<evidence type="ECO:0000256" key="11">
    <source>
        <dbReference type="ARBA" id="ARBA00023002"/>
    </source>
</evidence>
<keyword evidence="9" id="KW-0479">Metal-binding</keyword>
<keyword evidence="11" id="KW-0560">Oxidoreductase</keyword>
<dbReference type="EMBL" id="JAGKQM010000003">
    <property type="protein sequence ID" value="KAH0932261.1"/>
    <property type="molecule type" value="Genomic_DNA"/>
</dbReference>
<keyword evidence="10" id="KW-0315">Glutamine amidotransferase</keyword>
<keyword evidence="15" id="KW-0003">3Fe-4S</keyword>
<evidence type="ECO:0000256" key="2">
    <source>
        <dbReference type="ARBA" id="ARBA00001927"/>
    </source>
</evidence>
<reference evidence="19 20" key="1">
    <citation type="submission" date="2021-05" db="EMBL/GenBank/DDBJ databases">
        <title>Genome Assembly of Synthetic Allotetraploid Brassica napus Reveals Homoeologous Exchanges between Subgenomes.</title>
        <authorList>
            <person name="Davis J.T."/>
        </authorList>
    </citation>
    <scope>NUCLEOTIDE SEQUENCE [LARGE SCALE GENOMIC DNA]</scope>
    <source>
        <strain evidence="20">cv. Da-Ae</strain>
        <tissue evidence="19">Seedling</tissue>
    </source>
</reference>
<keyword evidence="8" id="KW-0288">FMN</keyword>
<evidence type="ECO:0000256" key="9">
    <source>
        <dbReference type="ARBA" id="ARBA00022723"/>
    </source>
</evidence>
<evidence type="ECO:0000259" key="18">
    <source>
        <dbReference type="PROSITE" id="PS51278"/>
    </source>
</evidence>
<dbReference type="InterPro" id="IPR029055">
    <property type="entry name" value="Ntn_hydrolases_N"/>
</dbReference>
<keyword evidence="20" id="KW-1185">Reference proteome</keyword>
<evidence type="ECO:0000256" key="7">
    <source>
        <dbReference type="ARBA" id="ARBA00022630"/>
    </source>
</evidence>
<evidence type="ECO:0000256" key="10">
    <source>
        <dbReference type="ARBA" id="ARBA00022962"/>
    </source>
</evidence>
<dbReference type="InterPro" id="IPR050711">
    <property type="entry name" value="ET-N_metabolism_enzyme"/>
</dbReference>
<evidence type="ECO:0000313" key="19">
    <source>
        <dbReference type="EMBL" id="KAH0932261.1"/>
    </source>
</evidence>
<keyword evidence="14" id="KW-0314">Glutamate biosynthesis</keyword>
<evidence type="ECO:0000256" key="3">
    <source>
        <dbReference type="ARBA" id="ARBA00004802"/>
    </source>
</evidence>
<keyword evidence="6" id="KW-0028">Amino-acid biosynthesis</keyword>
<proteinExistence type="inferred from homology"/>
<organism evidence="19 20">
    <name type="scientific">Brassica napus</name>
    <name type="common">Rape</name>
    <dbReference type="NCBI Taxonomy" id="3708"/>
    <lineage>
        <taxon>Eukaryota</taxon>
        <taxon>Viridiplantae</taxon>
        <taxon>Streptophyta</taxon>
        <taxon>Embryophyta</taxon>
        <taxon>Tracheophyta</taxon>
        <taxon>Spermatophyta</taxon>
        <taxon>Magnoliopsida</taxon>
        <taxon>eudicotyledons</taxon>
        <taxon>Gunneridae</taxon>
        <taxon>Pentapetalae</taxon>
        <taxon>rosids</taxon>
        <taxon>malvids</taxon>
        <taxon>Brassicales</taxon>
        <taxon>Brassicaceae</taxon>
        <taxon>Brassiceae</taxon>
        <taxon>Brassica</taxon>
    </lineage>
</organism>
<dbReference type="PROSITE" id="PS51278">
    <property type="entry name" value="GATASE_TYPE_2"/>
    <property type="match status" value="1"/>
</dbReference>
<gene>
    <name evidence="19" type="ORF">HID58_009378</name>
</gene>
<dbReference type="CDD" id="cd00713">
    <property type="entry name" value="GltS"/>
    <property type="match status" value="1"/>
</dbReference>
<evidence type="ECO:0000256" key="8">
    <source>
        <dbReference type="ARBA" id="ARBA00022643"/>
    </source>
</evidence>
<dbReference type="PANTHER" id="PTHR11938:SF133">
    <property type="entry name" value="GLUTAMATE SYNTHASE (NADH)"/>
    <property type="match status" value="1"/>
</dbReference>
<dbReference type="Proteomes" id="UP000824890">
    <property type="component" value="Unassembled WGS sequence"/>
</dbReference>
<evidence type="ECO:0000256" key="17">
    <source>
        <dbReference type="ARBA" id="ARBA00039085"/>
    </source>
</evidence>
<protein>
    <recommendedName>
        <fullName evidence="17">glutamate synthase (ferredoxin)</fullName>
        <ecNumber evidence="17">1.4.7.1</ecNumber>
    </recommendedName>
</protein>
<evidence type="ECO:0000256" key="13">
    <source>
        <dbReference type="ARBA" id="ARBA00023014"/>
    </source>
</evidence>
<comment type="caution">
    <text evidence="19">The sequence shown here is derived from an EMBL/GenBank/DDBJ whole genome shotgun (WGS) entry which is preliminary data.</text>
</comment>
<dbReference type="EC" id="1.4.7.1" evidence="17"/>
<evidence type="ECO:0000256" key="15">
    <source>
        <dbReference type="ARBA" id="ARBA00023291"/>
    </source>
</evidence>
<evidence type="ECO:0000256" key="6">
    <source>
        <dbReference type="ARBA" id="ARBA00022605"/>
    </source>
</evidence>
<name>A0ABQ8DSE8_BRANA</name>
<comment type="cofactor">
    <cofactor evidence="2">
        <name>[3Fe-4S] cluster</name>
        <dbReference type="ChEBI" id="CHEBI:21137"/>
    </cofactor>
</comment>
<evidence type="ECO:0000256" key="4">
    <source>
        <dbReference type="ARBA" id="ARBA00004909"/>
    </source>
</evidence>
<accession>A0ABQ8DSE8</accession>
<dbReference type="InterPro" id="IPR017932">
    <property type="entry name" value="GATase_2_dom"/>
</dbReference>
<comment type="similarity">
    <text evidence="5">Belongs to the glutamate synthase family.</text>
</comment>
<keyword evidence="12" id="KW-0408">Iron</keyword>
<dbReference type="Gene3D" id="3.60.20.10">
    <property type="entry name" value="Glutamine Phosphoribosylpyrophosphate, subunit 1, domain 1"/>
    <property type="match status" value="1"/>
</dbReference>
<feature type="domain" description="Glutamine amidotransferase type-2" evidence="18">
    <location>
        <begin position="107"/>
        <end position="406"/>
    </location>
</feature>
<comment type="cofactor">
    <cofactor evidence="1">
        <name>FMN</name>
        <dbReference type="ChEBI" id="CHEBI:58210"/>
    </cofactor>
</comment>
<dbReference type="Pfam" id="PF00310">
    <property type="entry name" value="GATase_2"/>
    <property type="match status" value="1"/>
</dbReference>
<dbReference type="PANTHER" id="PTHR11938">
    <property type="entry name" value="FAD NADPH DEHYDROGENASE/OXIDOREDUCTASE"/>
    <property type="match status" value="1"/>
</dbReference>
<evidence type="ECO:0000256" key="12">
    <source>
        <dbReference type="ARBA" id="ARBA00023004"/>
    </source>
</evidence>
<keyword evidence="7" id="KW-0285">Flavoprotein</keyword>
<comment type="pathway">
    <text evidence="3">Energy metabolism; nitrogen metabolism.</text>
</comment>
<evidence type="ECO:0000256" key="16">
    <source>
        <dbReference type="ARBA" id="ARBA00037928"/>
    </source>
</evidence>
<evidence type="ECO:0000313" key="20">
    <source>
        <dbReference type="Proteomes" id="UP000824890"/>
    </source>
</evidence>